<dbReference type="Proteomes" id="UP001159042">
    <property type="component" value="Unassembled WGS sequence"/>
</dbReference>
<dbReference type="EMBL" id="JANEYG010000045">
    <property type="protein sequence ID" value="KAJ8916128.1"/>
    <property type="molecule type" value="Genomic_DNA"/>
</dbReference>
<proteinExistence type="predicted"/>
<name>A0AAV8VP68_9CUCU</name>
<comment type="caution">
    <text evidence="1">The sequence shown here is derived from an EMBL/GenBank/DDBJ whole genome shotgun (WGS) entry which is preliminary data.</text>
</comment>
<gene>
    <name evidence="1" type="ORF">NQ315_004495</name>
</gene>
<protein>
    <submittedName>
        <fullName evidence="1">Uncharacterized protein</fullName>
    </submittedName>
</protein>
<reference evidence="1 2" key="1">
    <citation type="journal article" date="2023" name="Insect Mol. Biol.">
        <title>Genome sequencing provides insights into the evolution of gene families encoding plant cell wall-degrading enzymes in longhorned beetles.</title>
        <authorList>
            <person name="Shin N.R."/>
            <person name="Okamura Y."/>
            <person name="Kirsch R."/>
            <person name="Pauchet Y."/>
        </authorList>
    </citation>
    <scope>NUCLEOTIDE SEQUENCE [LARGE SCALE GENOMIC DNA]</scope>
    <source>
        <strain evidence="1">EAD_L_NR</strain>
    </source>
</reference>
<dbReference type="AlphaFoldDB" id="A0AAV8VP68"/>
<evidence type="ECO:0000313" key="2">
    <source>
        <dbReference type="Proteomes" id="UP001159042"/>
    </source>
</evidence>
<keyword evidence="2" id="KW-1185">Reference proteome</keyword>
<accession>A0AAV8VP68</accession>
<sequence length="341" mass="39715">MERDWKSKFHGKIMRLKKQRPRRRMSRFLIIISISIIGSNKAPKCETLDKEIEEIAKKIKLANENKMAKLRTAPAPPARIISFTQKSPNTVVKSESRTLPCDWPSIQGQFGWEEMDKISIPYLTRSGEKYLSLRMVKQRLLQKYDNWFTDEVRSCFSITALCATTSEAKLLNEINFRHCDTFYGQLEFTIADNIIRLDDVKEMCNFYNFCHLILIERVAVPHKKCGFIKIAAQNCVPYTWHEDKQYVPLFYFEGECKYLEERSLPLTGWDLAYLKLCCKIQGIRKTLFDGESVRVVELELVKKFFPPGTPFDETWPTHTSIDTLVLRPVPKLVLTKNPTKG</sequence>
<evidence type="ECO:0000313" key="1">
    <source>
        <dbReference type="EMBL" id="KAJ8916128.1"/>
    </source>
</evidence>
<organism evidence="1 2">
    <name type="scientific">Exocentrus adspersus</name>
    <dbReference type="NCBI Taxonomy" id="1586481"/>
    <lineage>
        <taxon>Eukaryota</taxon>
        <taxon>Metazoa</taxon>
        <taxon>Ecdysozoa</taxon>
        <taxon>Arthropoda</taxon>
        <taxon>Hexapoda</taxon>
        <taxon>Insecta</taxon>
        <taxon>Pterygota</taxon>
        <taxon>Neoptera</taxon>
        <taxon>Endopterygota</taxon>
        <taxon>Coleoptera</taxon>
        <taxon>Polyphaga</taxon>
        <taxon>Cucujiformia</taxon>
        <taxon>Chrysomeloidea</taxon>
        <taxon>Cerambycidae</taxon>
        <taxon>Lamiinae</taxon>
        <taxon>Acanthocinini</taxon>
        <taxon>Exocentrus</taxon>
    </lineage>
</organism>